<evidence type="ECO:0000313" key="10">
    <source>
        <dbReference type="EMBL" id="SDK28632.1"/>
    </source>
</evidence>
<protein>
    <submittedName>
        <fullName evidence="10">Predicted PurR-regulated permease PerM</fullName>
    </submittedName>
</protein>
<sequence>MPRRLGESGAGPSTSEGRDRMPAGWAAVPGRLRTTGATSACFLVIAAAAALVGWVLVRIAPVTLAVTAALFLTALLHPVVAFLGRLRVPRALSALGALVLLVLIVAGPLTVVANQAIAQSDDLRQQLVTGLERLRAFLTAGPLSQQQLDAALGELTKALQGVAPGPLAGAMTTLQTLAAAATALVLLFFFLRDGPSMWEWIVPRFPSRSRERVDAAFRTGWSTLVAYVRGTVTVAAVDGFGIGLALVLLQVPLGLALGFLTFLFAFVPIVGAIVAGAVAVLVALVSNGVTDALLVLAAVVVVQQLEGNLLAPVIIGKAVHLHPAVVLLGVTAGTLIGGIAGAVVTVPLIAVAYRTLERGLFVETASEPHQHEKPGSHMHEHRGQERDVDPR</sequence>
<dbReference type="GO" id="GO:0005886">
    <property type="term" value="C:plasma membrane"/>
    <property type="evidence" value="ECO:0007669"/>
    <property type="project" value="UniProtKB-SubCell"/>
</dbReference>
<dbReference type="AlphaFoldDB" id="A0A1G9AMT1"/>
<feature type="transmembrane region" description="Helical" evidence="9">
    <location>
        <begin position="95"/>
        <end position="117"/>
    </location>
</feature>
<evidence type="ECO:0000256" key="7">
    <source>
        <dbReference type="ARBA" id="ARBA00023136"/>
    </source>
</evidence>
<proteinExistence type="inferred from homology"/>
<feature type="transmembrane region" description="Helical" evidence="9">
    <location>
        <begin position="327"/>
        <end position="353"/>
    </location>
</feature>
<feature type="transmembrane region" description="Helical" evidence="9">
    <location>
        <begin position="167"/>
        <end position="191"/>
    </location>
</feature>
<name>A0A1G9AMT1_9ACTN</name>
<evidence type="ECO:0000256" key="6">
    <source>
        <dbReference type="ARBA" id="ARBA00022989"/>
    </source>
</evidence>
<gene>
    <name evidence="10" type="ORF">SAMN05421874_106270</name>
</gene>
<keyword evidence="7 9" id="KW-0472">Membrane</keyword>
<dbReference type="Pfam" id="PF01594">
    <property type="entry name" value="AI-2E_transport"/>
    <property type="match status" value="1"/>
</dbReference>
<evidence type="ECO:0000256" key="2">
    <source>
        <dbReference type="ARBA" id="ARBA00009773"/>
    </source>
</evidence>
<evidence type="ECO:0000256" key="1">
    <source>
        <dbReference type="ARBA" id="ARBA00004651"/>
    </source>
</evidence>
<dbReference type="EMBL" id="FNFB01000006">
    <property type="protein sequence ID" value="SDK28632.1"/>
    <property type="molecule type" value="Genomic_DNA"/>
</dbReference>
<comment type="similarity">
    <text evidence="2">Belongs to the autoinducer-2 exporter (AI-2E) (TC 2.A.86) family.</text>
</comment>
<dbReference type="PANTHER" id="PTHR21716:SF53">
    <property type="entry name" value="PERMEASE PERM-RELATED"/>
    <property type="match status" value="1"/>
</dbReference>
<keyword evidence="11" id="KW-1185">Reference proteome</keyword>
<accession>A0A1G9AMT1</accession>
<evidence type="ECO:0000313" key="11">
    <source>
        <dbReference type="Proteomes" id="UP000198683"/>
    </source>
</evidence>
<evidence type="ECO:0000256" key="3">
    <source>
        <dbReference type="ARBA" id="ARBA00022448"/>
    </source>
</evidence>
<keyword evidence="4" id="KW-1003">Cell membrane</keyword>
<evidence type="ECO:0000256" key="8">
    <source>
        <dbReference type="SAM" id="MobiDB-lite"/>
    </source>
</evidence>
<dbReference type="PANTHER" id="PTHR21716">
    <property type="entry name" value="TRANSMEMBRANE PROTEIN"/>
    <property type="match status" value="1"/>
</dbReference>
<dbReference type="GO" id="GO:0055085">
    <property type="term" value="P:transmembrane transport"/>
    <property type="evidence" value="ECO:0007669"/>
    <property type="project" value="TreeGrafter"/>
</dbReference>
<feature type="region of interest" description="Disordered" evidence="8">
    <location>
        <begin position="1"/>
        <end position="22"/>
    </location>
</feature>
<reference evidence="10 11" key="1">
    <citation type="submission" date="2016-10" db="EMBL/GenBank/DDBJ databases">
        <authorList>
            <person name="de Groot N.N."/>
        </authorList>
    </citation>
    <scope>NUCLEOTIDE SEQUENCE [LARGE SCALE GENOMIC DNA]</scope>
    <source>
        <strain evidence="10 11">CGMCC 4.5681</strain>
    </source>
</reference>
<keyword evidence="5 9" id="KW-0812">Transmembrane</keyword>
<evidence type="ECO:0000256" key="5">
    <source>
        <dbReference type="ARBA" id="ARBA00022692"/>
    </source>
</evidence>
<feature type="transmembrane region" description="Helical" evidence="9">
    <location>
        <begin position="63"/>
        <end position="83"/>
    </location>
</feature>
<evidence type="ECO:0000256" key="4">
    <source>
        <dbReference type="ARBA" id="ARBA00022475"/>
    </source>
</evidence>
<feature type="transmembrane region" description="Helical" evidence="9">
    <location>
        <begin position="292"/>
        <end position="315"/>
    </location>
</feature>
<feature type="transmembrane region" description="Helical" evidence="9">
    <location>
        <begin position="226"/>
        <end position="249"/>
    </location>
</feature>
<dbReference type="OrthoDB" id="9784366at2"/>
<keyword evidence="3" id="KW-0813">Transport</keyword>
<keyword evidence="6 9" id="KW-1133">Transmembrane helix</keyword>
<comment type="subcellular location">
    <subcellularLocation>
        <location evidence="1">Cell membrane</location>
        <topology evidence="1">Multi-pass membrane protein</topology>
    </subcellularLocation>
</comment>
<evidence type="ECO:0000256" key="9">
    <source>
        <dbReference type="SAM" id="Phobius"/>
    </source>
</evidence>
<organism evidence="10 11">
    <name type="scientific">Nonomuraea maritima</name>
    <dbReference type="NCBI Taxonomy" id="683260"/>
    <lineage>
        <taxon>Bacteria</taxon>
        <taxon>Bacillati</taxon>
        <taxon>Actinomycetota</taxon>
        <taxon>Actinomycetes</taxon>
        <taxon>Streptosporangiales</taxon>
        <taxon>Streptosporangiaceae</taxon>
        <taxon>Nonomuraea</taxon>
    </lineage>
</organism>
<feature type="transmembrane region" description="Helical" evidence="9">
    <location>
        <begin position="40"/>
        <end position="57"/>
    </location>
</feature>
<dbReference type="Proteomes" id="UP000198683">
    <property type="component" value="Unassembled WGS sequence"/>
</dbReference>
<feature type="transmembrane region" description="Helical" evidence="9">
    <location>
        <begin position="255"/>
        <end position="285"/>
    </location>
</feature>
<feature type="region of interest" description="Disordered" evidence="8">
    <location>
        <begin position="366"/>
        <end position="391"/>
    </location>
</feature>
<dbReference type="InterPro" id="IPR002549">
    <property type="entry name" value="AI-2E-like"/>
</dbReference>